<keyword evidence="1" id="KW-0732">Signal</keyword>
<name>A0A2N1PMU5_9BACT</name>
<accession>A0A2N1PMU5</accession>
<evidence type="ECO:0000313" key="2">
    <source>
        <dbReference type="EMBL" id="PKK89683.1"/>
    </source>
</evidence>
<gene>
    <name evidence="2" type="ORF">CVV64_12825</name>
</gene>
<feature type="chain" id="PRO_5014987878" description="ABC transporter substrate-binding protein" evidence="1">
    <location>
        <begin position="24"/>
        <end position="327"/>
    </location>
</feature>
<dbReference type="EMBL" id="PGXC01000013">
    <property type="protein sequence ID" value="PKK89683.1"/>
    <property type="molecule type" value="Genomic_DNA"/>
</dbReference>
<comment type="caution">
    <text evidence="2">The sequence shown here is derived from an EMBL/GenBank/DDBJ whole genome shotgun (WGS) entry which is preliminary data.</text>
</comment>
<evidence type="ECO:0008006" key="4">
    <source>
        <dbReference type="Google" id="ProtNLM"/>
    </source>
</evidence>
<reference evidence="2 3" key="1">
    <citation type="journal article" date="2017" name="ISME J.">
        <title>Potential for microbial H2 and metal transformations associated with novel bacteria and archaea in deep terrestrial subsurface sediments.</title>
        <authorList>
            <person name="Hernsdorf A.W."/>
            <person name="Amano Y."/>
            <person name="Miyakawa K."/>
            <person name="Ise K."/>
            <person name="Suzuki Y."/>
            <person name="Anantharaman K."/>
            <person name="Probst A."/>
            <person name="Burstein D."/>
            <person name="Thomas B.C."/>
            <person name="Banfield J.F."/>
        </authorList>
    </citation>
    <scope>NUCLEOTIDE SEQUENCE [LARGE SCALE GENOMIC DNA]</scope>
    <source>
        <strain evidence="2">HGW-Wallbacteria-1</strain>
    </source>
</reference>
<dbReference type="Proteomes" id="UP000233256">
    <property type="component" value="Unassembled WGS sequence"/>
</dbReference>
<evidence type="ECO:0000256" key="1">
    <source>
        <dbReference type="SAM" id="SignalP"/>
    </source>
</evidence>
<sequence length="327" mass="35562">MKKKIFRGLLCFLLCISGASVMAGEKVLVVHSYHAGYSWTDSIDAGINEAFKGSDAQITSHFMDTKRNTSEEFMQNAGKLCDAEVAALKPAVVITTDDNAQLYFAKNYAGREGAPTFVFCGVNSEPELFGFPAVNVTGVLERPFFDKSIDMLRKINPSIRKIGCISDSGITGKTTMGQITSDKVEIIGKRLCGTFDEWKAAIMEFNGKVDAIAILLYHTIREKPGDTTSMSPEKVMEWTMQNTALPTVGFWEFAVNDGALCAIAASGADHGLNAGKMAQQIIGGKKASEVPVITSSKGLIMLNLKNATKNKFKVPYDLIKVAYKIIK</sequence>
<proteinExistence type="predicted"/>
<dbReference type="InterPro" id="IPR007487">
    <property type="entry name" value="ABC_transpt-TYRBP-like"/>
</dbReference>
<dbReference type="PANTHER" id="PTHR35271">
    <property type="entry name" value="ABC TRANSPORTER, SUBSTRATE-BINDING LIPOPROTEIN-RELATED"/>
    <property type="match status" value="1"/>
</dbReference>
<dbReference type="AlphaFoldDB" id="A0A2N1PMU5"/>
<evidence type="ECO:0000313" key="3">
    <source>
        <dbReference type="Proteomes" id="UP000233256"/>
    </source>
</evidence>
<protein>
    <recommendedName>
        <fullName evidence="4">ABC transporter substrate-binding protein</fullName>
    </recommendedName>
</protein>
<organism evidence="2 3">
    <name type="scientific">Candidatus Wallbacteria bacterium HGW-Wallbacteria-1</name>
    <dbReference type="NCBI Taxonomy" id="2013854"/>
    <lineage>
        <taxon>Bacteria</taxon>
        <taxon>Candidatus Walliibacteriota</taxon>
    </lineage>
</organism>
<dbReference type="Gene3D" id="3.40.50.2300">
    <property type="match status" value="2"/>
</dbReference>
<feature type="signal peptide" evidence="1">
    <location>
        <begin position="1"/>
        <end position="23"/>
    </location>
</feature>
<dbReference type="Pfam" id="PF04392">
    <property type="entry name" value="ABC_sub_bind"/>
    <property type="match status" value="1"/>
</dbReference>
<dbReference type="PANTHER" id="PTHR35271:SF1">
    <property type="entry name" value="ABC TRANSPORTER, SUBSTRATE-BINDING LIPOPROTEIN"/>
    <property type="match status" value="1"/>
</dbReference>